<evidence type="ECO:0000256" key="6">
    <source>
        <dbReference type="SAM" id="MobiDB-lite"/>
    </source>
</evidence>
<dbReference type="SUPFAM" id="SSF57850">
    <property type="entry name" value="RING/U-box"/>
    <property type="match status" value="1"/>
</dbReference>
<dbReference type="InParanoid" id="A0A2J7QIX4"/>
<dbReference type="InterPro" id="IPR047126">
    <property type="entry name" value="RNF141-like"/>
</dbReference>
<keyword evidence="3 5" id="KW-0863">Zinc-finger</keyword>
<dbReference type="InterPro" id="IPR013083">
    <property type="entry name" value="Znf_RING/FYVE/PHD"/>
</dbReference>
<accession>A0A2J7QIX4</accession>
<dbReference type="Proteomes" id="UP000235965">
    <property type="component" value="Unassembled WGS sequence"/>
</dbReference>
<dbReference type="Pfam" id="PF13920">
    <property type="entry name" value="zf-C3HC4_3"/>
    <property type="match status" value="1"/>
</dbReference>
<dbReference type="EMBL" id="NEVH01013570">
    <property type="protein sequence ID" value="PNF28531.1"/>
    <property type="molecule type" value="Genomic_DNA"/>
</dbReference>
<feature type="domain" description="RING-type" evidence="7">
    <location>
        <begin position="182"/>
        <end position="219"/>
    </location>
</feature>
<dbReference type="GO" id="GO:0051865">
    <property type="term" value="P:protein autoubiquitination"/>
    <property type="evidence" value="ECO:0007669"/>
    <property type="project" value="TreeGrafter"/>
</dbReference>
<keyword evidence="2" id="KW-0479">Metal-binding</keyword>
<comment type="caution">
    <text evidence="8">The sequence shown here is derived from an EMBL/GenBank/DDBJ whole genome shotgun (WGS) entry which is preliminary data.</text>
</comment>
<keyword evidence="4" id="KW-0862">Zinc</keyword>
<dbReference type="OrthoDB" id="1630758at2759"/>
<dbReference type="SMART" id="SM00184">
    <property type="entry name" value="RING"/>
    <property type="match status" value="1"/>
</dbReference>
<name>A0A2J7QIX4_9NEOP</name>
<evidence type="ECO:0000256" key="1">
    <source>
        <dbReference type="ARBA" id="ARBA00022017"/>
    </source>
</evidence>
<dbReference type="PANTHER" id="PTHR12109:SF3">
    <property type="entry name" value="RING FINGER PROTEIN 141"/>
    <property type="match status" value="1"/>
</dbReference>
<dbReference type="STRING" id="105785.A0A2J7QIX4"/>
<dbReference type="InterPro" id="IPR017907">
    <property type="entry name" value="Znf_RING_CS"/>
</dbReference>
<dbReference type="Gene3D" id="3.30.40.10">
    <property type="entry name" value="Zinc/RING finger domain, C3HC4 (zinc finger)"/>
    <property type="match status" value="1"/>
</dbReference>
<dbReference type="InterPro" id="IPR043400">
    <property type="entry name" value="RING-HC_RNF141"/>
</dbReference>
<reference evidence="8 9" key="1">
    <citation type="submission" date="2017-12" db="EMBL/GenBank/DDBJ databases">
        <title>Hemimetabolous genomes reveal molecular basis of termite eusociality.</title>
        <authorList>
            <person name="Harrison M.C."/>
            <person name="Jongepier E."/>
            <person name="Robertson H.M."/>
            <person name="Arning N."/>
            <person name="Bitard-Feildel T."/>
            <person name="Chao H."/>
            <person name="Childers C.P."/>
            <person name="Dinh H."/>
            <person name="Doddapaneni H."/>
            <person name="Dugan S."/>
            <person name="Gowin J."/>
            <person name="Greiner C."/>
            <person name="Han Y."/>
            <person name="Hu H."/>
            <person name="Hughes D.S.T."/>
            <person name="Huylmans A.-K."/>
            <person name="Kemena C."/>
            <person name="Kremer L.P.M."/>
            <person name="Lee S.L."/>
            <person name="Lopez-Ezquerra A."/>
            <person name="Mallet L."/>
            <person name="Monroy-Kuhn J.M."/>
            <person name="Moser A."/>
            <person name="Murali S.C."/>
            <person name="Muzny D.M."/>
            <person name="Otani S."/>
            <person name="Piulachs M.-D."/>
            <person name="Poelchau M."/>
            <person name="Qu J."/>
            <person name="Schaub F."/>
            <person name="Wada-Katsumata A."/>
            <person name="Worley K.C."/>
            <person name="Xie Q."/>
            <person name="Ylla G."/>
            <person name="Poulsen M."/>
            <person name="Gibbs R.A."/>
            <person name="Schal C."/>
            <person name="Richards S."/>
            <person name="Belles X."/>
            <person name="Korb J."/>
            <person name="Bornberg-Bauer E."/>
        </authorList>
    </citation>
    <scope>NUCLEOTIDE SEQUENCE [LARGE SCALE GENOMIC DNA]</scope>
    <source>
        <tissue evidence="8">Whole body</tissue>
    </source>
</reference>
<feature type="region of interest" description="Disordered" evidence="6">
    <location>
        <begin position="125"/>
        <end position="146"/>
    </location>
</feature>
<evidence type="ECO:0000313" key="9">
    <source>
        <dbReference type="Proteomes" id="UP000235965"/>
    </source>
</evidence>
<sequence>MGQAESSDNVIPETVESIQEDICRHARLFSDIAGLTYEDFQSSLAKLNTLSKQCVDNNGRRLVFAVKKGTDSSLLWKGTVRIACVKVDPITKKIDTYRLLNLSEFLRVFRTLQCQLAAAQQSSHLENTSNSSSSEVSASSSTGDSSLPVTMDKKLLTASMLLEEVDSSTGCCSGAGERLNECCICLERKPDVMLPCAHSYCMPCIEQWNVNNKTCPICRETLDSTDDTWVISEVPGSHEISEEIFCSLMDLASSAATPT</sequence>
<organism evidence="8 9">
    <name type="scientific">Cryptotermes secundus</name>
    <dbReference type="NCBI Taxonomy" id="105785"/>
    <lineage>
        <taxon>Eukaryota</taxon>
        <taxon>Metazoa</taxon>
        <taxon>Ecdysozoa</taxon>
        <taxon>Arthropoda</taxon>
        <taxon>Hexapoda</taxon>
        <taxon>Insecta</taxon>
        <taxon>Pterygota</taxon>
        <taxon>Neoptera</taxon>
        <taxon>Polyneoptera</taxon>
        <taxon>Dictyoptera</taxon>
        <taxon>Blattodea</taxon>
        <taxon>Blattoidea</taxon>
        <taxon>Termitoidae</taxon>
        <taxon>Kalotermitidae</taxon>
        <taxon>Cryptotermitinae</taxon>
        <taxon>Cryptotermes</taxon>
    </lineage>
</organism>
<dbReference type="GO" id="GO:0008270">
    <property type="term" value="F:zinc ion binding"/>
    <property type="evidence" value="ECO:0007669"/>
    <property type="project" value="UniProtKB-KW"/>
</dbReference>
<gene>
    <name evidence="8" type="ORF">B7P43_G14334</name>
</gene>
<dbReference type="PROSITE" id="PS50089">
    <property type="entry name" value="ZF_RING_2"/>
    <property type="match status" value="1"/>
</dbReference>
<dbReference type="AlphaFoldDB" id="A0A2J7QIX4"/>
<protein>
    <recommendedName>
        <fullName evidence="1">RING finger protein 141</fullName>
    </recommendedName>
</protein>
<evidence type="ECO:0000256" key="3">
    <source>
        <dbReference type="ARBA" id="ARBA00022771"/>
    </source>
</evidence>
<evidence type="ECO:0000313" key="8">
    <source>
        <dbReference type="EMBL" id="PNF28531.1"/>
    </source>
</evidence>
<evidence type="ECO:0000256" key="5">
    <source>
        <dbReference type="PROSITE-ProRule" id="PRU00175"/>
    </source>
</evidence>
<evidence type="ECO:0000256" key="4">
    <source>
        <dbReference type="ARBA" id="ARBA00022833"/>
    </source>
</evidence>
<evidence type="ECO:0000256" key="2">
    <source>
        <dbReference type="ARBA" id="ARBA00022723"/>
    </source>
</evidence>
<dbReference type="PANTHER" id="PTHR12109">
    <property type="entry name" value="RING FINGER PROTEIN 141-RELATED"/>
    <property type="match status" value="1"/>
</dbReference>
<dbReference type="GO" id="GO:0004842">
    <property type="term" value="F:ubiquitin-protein transferase activity"/>
    <property type="evidence" value="ECO:0007669"/>
    <property type="project" value="TreeGrafter"/>
</dbReference>
<dbReference type="InterPro" id="IPR001841">
    <property type="entry name" value="Znf_RING"/>
</dbReference>
<proteinExistence type="predicted"/>
<dbReference type="CDD" id="cd16545">
    <property type="entry name" value="RING-HC_RNF141"/>
    <property type="match status" value="1"/>
</dbReference>
<evidence type="ECO:0000259" key="7">
    <source>
        <dbReference type="PROSITE" id="PS50089"/>
    </source>
</evidence>
<keyword evidence="9" id="KW-1185">Reference proteome</keyword>
<dbReference type="PROSITE" id="PS00518">
    <property type="entry name" value="ZF_RING_1"/>
    <property type="match status" value="1"/>
</dbReference>